<organism evidence="1 2">
    <name type="scientific">Rhodovibrio sodomensis</name>
    <dbReference type="NCBI Taxonomy" id="1088"/>
    <lineage>
        <taxon>Bacteria</taxon>
        <taxon>Pseudomonadati</taxon>
        <taxon>Pseudomonadota</taxon>
        <taxon>Alphaproteobacteria</taxon>
        <taxon>Rhodospirillales</taxon>
        <taxon>Rhodovibrionaceae</taxon>
        <taxon>Rhodovibrio</taxon>
    </lineage>
</organism>
<dbReference type="Proteomes" id="UP001296873">
    <property type="component" value="Unassembled WGS sequence"/>
</dbReference>
<dbReference type="Pfam" id="PF14454">
    <property type="entry name" value="Prok_Ub"/>
    <property type="match status" value="1"/>
</dbReference>
<reference evidence="1 2" key="1">
    <citation type="journal article" date="2020" name="Microorganisms">
        <title>Osmotic Adaptation and Compatible Solute Biosynthesis of Phototrophic Bacteria as Revealed from Genome Analyses.</title>
        <authorList>
            <person name="Imhoff J.F."/>
            <person name="Rahn T."/>
            <person name="Kunzel S."/>
            <person name="Keller A."/>
            <person name="Neulinger S.C."/>
        </authorList>
    </citation>
    <scope>NUCLEOTIDE SEQUENCE [LARGE SCALE GENOMIC DNA]</scope>
    <source>
        <strain evidence="1 2">DSM 9895</strain>
    </source>
</reference>
<accession>A0ABS1D948</accession>
<evidence type="ECO:0008006" key="3">
    <source>
        <dbReference type="Google" id="ProtNLM"/>
    </source>
</evidence>
<protein>
    <recommendedName>
        <fullName evidence="3">PRTRC system protein C</fullName>
    </recommendedName>
</protein>
<dbReference type="InterPro" id="IPR022289">
    <property type="entry name" value="PRTRC_protein-C"/>
</dbReference>
<dbReference type="InterPro" id="IPR032866">
    <property type="entry name" value="Prok_Ub"/>
</dbReference>
<dbReference type="NCBIfam" id="TIGR03738">
    <property type="entry name" value="PRTRC_C"/>
    <property type="match status" value="1"/>
</dbReference>
<keyword evidence="2" id="KW-1185">Reference proteome</keyword>
<evidence type="ECO:0000313" key="2">
    <source>
        <dbReference type="Proteomes" id="UP001296873"/>
    </source>
</evidence>
<evidence type="ECO:0000313" key="1">
    <source>
        <dbReference type="EMBL" id="MBK1666931.1"/>
    </source>
</evidence>
<comment type="caution">
    <text evidence="1">The sequence shown here is derived from an EMBL/GenBank/DDBJ whole genome shotgun (WGS) entry which is preliminary data.</text>
</comment>
<proteinExistence type="predicted"/>
<dbReference type="RefSeq" id="WP_200338989.1">
    <property type="nucleotide sequence ID" value="NZ_NRRL01000003.1"/>
</dbReference>
<dbReference type="EMBL" id="NRRL01000003">
    <property type="protein sequence ID" value="MBK1666931.1"/>
    <property type="molecule type" value="Genomic_DNA"/>
</dbReference>
<name>A0ABS1D948_9PROT</name>
<gene>
    <name evidence="1" type="ORF">CKO28_02595</name>
</gene>
<sequence>MTKPTNDQDTGAAQQPRIEELKRVFHWQGCVLPDPDPSASPEAVRDIFSGTYPELATATTKGPEFRDGEMIYTFQPNAGVKG</sequence>